<gene>
    <name evidence="2" type="ORF">HID58_087420</name>
</gene>
<comment type="caution">
    <text evidence="2">The sequence shown here is derived from an EMBL/GenBank/DDBJ whole genome shotgun (WGS) entry which is preliminary data.</text>
</comment>
<feature type="region of interest" description="Disordered" evidence="1">
    <location>
        <begin position="129"/>
        <end position="228"/>
    </location>
</feature>
<sequence>MYASCDHLIVQFFSFFKLSLFHETINQSTESDDIRGDSPCNHIPQQLCPIILSTGITKASYERVVGSDICFDPFSFHFIEKAECFFEAAVFAKTIDNDTNRTIGNFIGSTSVIHHLIYQSHCFRQGALVGAAPDGRPKKRTKRSVEAEPRPSTSSTNAADATLVDDVGEDSGTPEILLEERRKISSREAGSGDEPERSAPDSSARKSSRSDEEMTRQIRGGTKEMPQLEDLYFKNEYIDAASSRAREKEILRVKFEELEGKLKSASAAKKELARENTRGLDERPENENLEEVPGKDNLETGDTSVREKETKNMGIEDPVLPVEEETTNEVGDRDVLPPPAVDSLVHVPTRVEDSTAAATEDPVGPPALGTPEEDD</sequence>
<protein>
    <submittedName>
        <fullName evidence="2">Uncharacterized protein</fullName>
    </submittedName>
</protein>
<keyword evidence="3" id="KW-1185">Reference proteome</keyword>
<evidence type="ECO:0000313" key="3">
    <source>
        <dbReference type="Proteomes" id="UP000824890"/>
    </source>
</evidence>
<name>A0ABQ7XT77_BRANA</name>
<evidence type="ECO:0000256" key="1">
    <source>
        <dbReference type="SAM" id="MobiDB-lite"/>
    </source>
</evidence>
<reference evidence="2 3" key="1">
    <citation type="submission" date="2021-05" db="EMBL/GenBank/DDBJ databases">
        <title>Genome Assembly of Synthetic Allotetraploid Brassica napus Reveals Homoeologous Exchanges between Subgenomes.</title>
        <authorList>
            <person name="Davis J.T."/>
        </authorList>
    </citation>
    <scope>NUCLEOTIDE SEQUENCE [LARGE SCALE GENOMIC DNA]</scope>
    <source>
        <strain evidence="3">cv. Da-Ae</strain>
        <tissue evidence="2">Seedling</tissue>
    </source>
</reference>
<organism evidence="2 3">
    <name type="scientific">Brassica napus</name>
    <name type="common">Rape</name>
    <dbReference type="NCBI Taxonomy" id="3708"/>
    <lineage>
        <taxon>Eukaryota</taxon>
        <taxon>Viridiplantae</taxon>
        <taxon>Streptophyta</taxon>
        <taxon>Embryophyta</taxon>
        <taxon>Tracheophyta</taxon>
        <taxon>Spermatophyta</taxon>
        <taxon>Magnoliopsida</taxon>
        <taxon>eudicotyledons</taxon>
        <taxon>Gunneridae</taxon>
        <taxon>Pentapetalae</taxon>
        <taxon>rosids</taxon>
        <taxon>malvids</taxon>
        <taxon>Brassicales</taxon>
        <taxon>Brassicaceae</taxon>
        <taxon>Brassiceae</taxon>
        <taxon>Brassica</taxon>
    </lineage>
</organism>
<feature type="region of interest" description="Disordered" evidence="1">
    <location>
        <begin position="261"/>
        <end position="375"/>
    </location>
</feature>
<evidence type="ECO:0000313" key="2">
    <source>
        <dbReference type="EMBL" id="KAH0859159.1"/>
    </source>
</evidence>
<proteinExistence type="predicted"/>
<feature type="compositionally biased region" description="Basic and acidic residues" evidence="1">
    <location>
        <begin position="261"/>
        <end position="311"/>
    </location>
</feature>
<dbReference type="Proteomes" id="UP000824890">
    <property type="component" value="Unassembled WGS sequence"/>
</dbReference>
<accession>A0ABQ7XT77</accession>
<dbReference type="EMBL" id="JAGKQM010000019">
    <property type="protein sequence ID" value="KAH0859159.1"/>
    <property type="molecule type" value="Genomic_DNA"/>
</dbReference>